<dbReference type="CDD" id="cd03487">
    <property type="entry name" value="RT_Bac_retron_II"/>
    <property type="match status" value="1"/>
</dbReference>
<organism evidence="11 12">
    <name type="scientific">Mucilaginibacter lutimaris</name>
    <dbReference type="NCBI Taxonomy" id="931629"/>
    <lineage>
        <taxon>Bacteria</taxon>
        <taxon>Pseudomonadati</taxon>
        <taxon>Bacteroidota</taxon>
        <taxon>Sphingobacteriia</taxon>
        <taxon>Sphingobacteriales</taxon>
        <taxon>Sphingobacteriaceae</taxon>
        <taxon>Mucilaginibacter</taxon>
    </lineage>
</organism>
<reference evidence="12" key="1">
    <citation type="journal article" date="2019" name="Int. J. Syst. Evol. Microbiol.">
        <title>The Global Catalogue of Microorganisms (GCM) 10K type strain sequencing project: providing services to taxonomists for standard genome sequencing and annotation.</title>
        <authorList>
            <consortium name="The Broad Institute Genomics Platform"/>
            <consortium name="The Broad Institute Genome Sequencing Center for Infectious Disease"/>
            <person name="Wu L."/>
            <person name="Ma J."/>
        </authorList>
    </citation>
    <scope>NUCLEOTIDE SEQUENCE [LARGE SCALE GENOMIC DNA]</scope>
    <source>
        <strain evidence="12">CCUG 60742</strain>
    </source>
</reference>
<dbReference type="EMBL" id="JBHTIA010000009">
    <property type="protein sequence ID" value="MFD0765739.1"/>
    <property type="molecule type" value="Genomic_DNA"/>
</dbReference>
<gene>
    <name evidence="11" type="ORF">ACFQZI_12825</name>
</gene>
<keyword evidence="4" id="KW-0479">Metal-binding</keyword>
<proteinExistence type="inferred from homology"/>
<evidence type="ECO:0000256" key="1">
    <source>
        <dbReference type="ARBA" id="ARBA00012493"/>
    </source>
</evidence>
<keyword evidence="5" id="KW-0460">Magnesium</keyword>
<dbReference type="PANTHER" id="PTHR34047">
    <property type="entry name" value="NUCLEAR INTRON MATURASE 1, MITOCHONDRIAL-RELATED"/>
    <property type="match status" value="1"/>
</dbReference>
<dbReference type="EC" id="2.7.7.49" evidence="1"/>
<evidence type="ECO:0000256" key="9">
    <source>
        <dbReference type="ARBA" id="ARBA00048173"/>
    </source>
</evidence>
<keyword evidence="7" id="KW-0051">Antiviral defense</keyword>
<dbReference type="Pfam" id="PF00078">
    <property type="entry name" value="RVT_1"/>
    <property type="match status" value="1"/>
</dbReference>
<evidence type="ECO:0000313" key="12">
    <source>
        <dbReference type="Proteomes" id="UP001597073"/>
    </source>
</evidence>
<keyword evidence="3 11" id="KW-0548">Nucleotidyltransferase</keyword>
<dbReference type="InterPro" id="IPR000123">
    <property type="entry name" value="Reverse_transcriptase_msDNA"/>
</dbReference>
<dbReference type="InterPro" id="IPR043502">
    <property type="entry name" value="DNA/RNA_pol_sf"/>
</dbReference>
<evidence type="ECO:0000256" key="4">
    <source>
        <dbReference type="ARBA" id="ARBA00022723"/>
    </source>
</evidence>
<dbReference type="PRINTS" id="PR00866">
    <property type="entry name" value="RNADNAPOLMS"/>
</dbReference>
<evidence type="ECO:0000256" key="2">
    <source>
        <dbReference type="ARBA" id="ARBA00022679"/>
    </source>
</evidence>
<comment type="catalytic activity">
    <reaction evidence="9">
        <text>DNA(n) + a 2'-deoxyribonucleoside 5'-triphosphate = DNA(n+1) + diphosphate</text>
        <dbReference type="Rhea" id="RHEA:22508"/>
        <dbReference type="Rhea" id="RHEA-COMP:17339"/>
        <dbReference type="Rhea" id="RHEA-COMP:17340"/>
        <dbReference type="ChEBI" id="CHEBI:33019"/>
        <dbReference type="ChEBI" id="CHEBI:61560"/>
        <dbReference type="ChEBI" id="CHEBI:173112"/>
        <dbReference type="EC" id="2.7.7.49"/>
    </reaction>
</comment>
<dbReference type="InterPro" id="IPR000477">
    <property type="entry name" value="RT_dom"/>
</dbReference>
<dbReference type="Proteomes" id="UP001597073">
    <property type="component" value="Unassembled WGS sequence"/>
</dbReference>
<evidence type="ECO:0000256" key="7">
    <source>
        <dbReference type="ARBA" id="ARBA00023118"/>
    </source>
</evidence>
<evidence type="ECO:0000256" key="5">
    <source>
        <dbReference type="ARBA" id="ARBA00022842"/>
    </source>
</evidence>
<sequence length="225" mass="25580">MEINEAFFLTYSESLFKAISNNSGGLYKPKTQAKMKFGKPQLDENGAERKRDMFSPDYQLKRKQREVNHLLKPIGLPFSMYGGISKRSNIENAQMHVDSKFFLTIDLKNYFNNISNDQVYQTLIGYGINKRISRAITRISTVNYALPQGAPTSTMLANLVFASTAIELEALCAKRKIIFTNFVDDLTFSSKKDFKQLIPQILALLKKNGFVVNQKKSIIEDGDVR</sequence>
<dbReference type="GO" id="GO:0003964">
    <property type="term" value="F:RNA-directed DNA polymerase activity"/>
    <property type="evidence" value="ECO:0007669"/>
    <property type="project" value="UniProtKB-KW"/>
</dbReference>
<name>A0ABW2ZHW7_9SPHI</name>
<keyword evidence="6 11" id="KW-0695">RNA-directed DNA polymerase</keyword>
<dbReference type="PANTHER" id="PTHR34047:SF7">
    <property type="entry name" value="RNA-DIRECTED DNA POLYMERASE"/>
    <property type="match status" value="1"/>
</dbReference>
<evidence type="ECO:0000313" key="11">
    <source>
        <dbReference type="EMBL" id="MFD0765739.1"/>
    </source>
</evidence>
<comment type="caution">
    <text evidence="11">The sequence shown here is derived from an EMBL/GenBank/DDBJ whole genome shotgun (WGS) entry which is preliminary data.</text>
</comment>
<accession>A0ABW2ZHW7</accession>
<dbReference type="SUPFAM" id="SSF56672">
    <property type="entry name" value="DNA/RNA polymerases"/>
    <property type="match status" value="1"/>
</dbReference>
<keyword evidence="12" id="KW-1185">Reference proteome</keyword>
<keyword evidence="2 11" id="KW-0808">Transferase</keyword>
<evidence type="ECO:0000256" key="8">
    <source>
        <dbReference type="ARBA" id="ARBA00034120"/>
    </source>
</evidence>
<evidence type="ECO:0000256" key="6">
    <source>
        <dbReference type="ARBA" id="ARBA00022918"/>
    </source>
</evidence>
<comment type="similarity">
    <text evidence="8">Belongs to the bacterial reverse transcriptase family.</text>
</comment>
<evidence type="ECO:0000256" key="3">
    <source>
        <dbReference type="ARBA" id="ARBA00022695"/>
    </source>
</evidence>
<dbReference type="PROSITE" id="PS50878">
    <property type="entry name" value="RT_POL"/>
    <property type="match status" value="1"/>
</dbReference>
<dbReference type="InterPro" id="IPR051083">
    <property type="entry name" value="GrpII_Intron_Splice-Mob/Def"/>
</dbReference>
<dbReference type="Gene3D" id="3.30.70.270">
    <property type="match status" value="1"/>
</dbReference>
<feature type="domain" description="Reverse transcriptase" evidence="10">
    <location>
        <begin position="1"/>
        <end position="225"/>
    </location>
</feature>
<protein>
    <recommendedName>
        <fullName evidence="1">RNA-directed DNA polymerase</fullName>
        <ecNumber evidence="1">2.7.7.49</ecNumber>
    </recommendedName>
</protein>
<evidence type="ECO:0000259" key="10">
    <source>
        <dbReference type="PROSITE" id="PS50878"/>
    </source>
</evidence>
<dbReference type="InterPro" id="IPR043128">
    <property type="entry name" value="Rev_trsase/Diguanyl_cyclase"/>
</dbReference>
<dbReference type="RefSeq" id="WP_377143019.1">
    <property type="nucleotide sequence ID" value="NZ_JBHTIA010000009.1"/>
</dbReference>